<organism evidence="2 3">
    <name type="scientific">Eubacterium cellulosolvens (strain ATCC 43171 / JCM 9499 / 6)</name>
    <name type="common">Cillobacterium cellulosolvens</name>
    <dbReference type="NCBI Taxonomy" id="633697"/>
    <lineage>
        <taxon>Bacteria</taxon>
        <taxon>Bacillati</taxon>
        <taxon>Bacillota</taxon>
        <taxon>Clostridia</taxon>
        <taxon>Eubacteriales</taxon>
        <taxon>Eubacteriaceae</taxon>
        <taxon>Eubacterium</taxon>
    </lineage>
</organism>
<reference evidence="2 3" key="1">
    <citation type="submission" date="2010-08" db="EMBL/GenBank/DDBJ databases">
        <authorList>
            <consortium name="US DOE Joint Genome Institute (JGI-PGF)"/>
            <person name="Lucas S."/>
            <person name="Copeland A."/>
            <person name="Lapidus A."/>
            <person name="Cheng J.-F."/>
            <person name="Bruce D."/>
            <person name="Goodwin L."/>
            <person name="Pitluck S."/>
            <person name="Land M.L."/>
            <person name="Hauser L."/>
            <person name="Chang Y.-J."/>
            <person name="Anderson I.J."/>
            <person name="Johnson E."/>
            <person name="Mulhopadhyay B."/>
            <person name="Kyrpides N."/>
            <person name="Woyke T.J."/>
        </authorList>
    </citation>
    <scope>NUCLEOTIDE SEQUENCE [LARGE SCALE GENOMIC DNA]</scope>
    <source>
        <strain evidence="2 3">6</strain>
    </source>
</reference>
<dbReference type="Proteomes" id="UP000005753">
    <property type="component" value="Chromosome"/>
</dbReference>
<dbReference type="HOGENOM" id="CLU_021082_1_0_9"/>
<dbReference type="PANTHER" id="PTHR37292">
    <property type="entry name" value="VNG6097C"/>
    <property type="match status" value="1"/>
</dbReference>
<dbReference type="Pfam" id="PF03235">
    <property type="entry name" value="GmrSD_N"/>
    <property type="match status" value="1"/>
</dbReference>
<reference evidence="2 3" key="2">
    <citation type="submission" date="2012-02" db="EMBL/GenBank/DDBJ databases">
        <title>Improved High-Quality Draft sequence of Eubacterium cellulosolvens 6.</title>
        <authorList>
            <consortium name="US DOE Joint Genome Institute"/>
            <person name="Lucas S."/>
            <person name="Han J."/>
            <person name="Lapidus A."/>
            <person name="Cheng J.-F."/>
            <person name="Goodwin L."/>
            <person name="Pitluck S."/>
            <person name="Peters L."/>
            <person name="Mikhailova N."/>
            <person name="Gu W."/>
            <person name="Detter J.C."/>
            <person name="Han C."/>
            <person name="Tapia R."/>
            <person name="Land M."/>
            <person name="Hauser L."/>
            <person name="Kyrpides N."/>
            <person name="Ivanova N."/>
            <person name="Pagani I."/>
            <person name="Johnson E."/>
            <person name="Mukhopadhyay B."/>
            <person name="Anderson I."/>
            <person name="Woyke T."/>
        </authorList>
    </citation>
    <scope>NUCLEOTIDE SEQUENCE [LARGE SCALE GENOMIC DNA]</scope>
    <source>
        <strain evidence="2 3">6</strain>
    </source>
</reference>
<evidence type="ECO:0000259" key="1">
    <source>
        <dbReference type="Pfam" id="PF03235"/>
    </source>
</evidence>
<evidence type="ECO:0000313" key="3">
    <source>
        <dbReference type="Proteomes" id="UP000005753"/>
    </source>
</evidence>
<dbReference type="AlphaFoldDB" id="I5AXJ3"/>
<accession>I5AXJ3</accession>
<protein>
    <recommendedName>
        <fullName evidence="1">GmrSD restriction endonucleases N-terminal domain-containing protein</fullName>
    </recommendedName>
</protein>
<gene>
    <name evidence="2" type="ORF">EubceDRAFT1_2817</name>
</gene>
<sequence length="603" mass="69047">MEGEKFTLMQYSVNAILGLIDAKQFVIPEIQRPFVWKRSQVRDLIDSLYNGYPTGYIITWKNPDVQTKDGSVANGKHVLIDGQQRITALMASIAGIEVLDEDFNKDRIKIAFNPLAVDSDKRFAVQDASHIRDKKWIPDIAEIFKNDFDPFDFAMKYCADNPEVKPNDVNNAITRLKGIANRQIGVIELVHTLDIDEVTEIFIRINSKGTALSQSDFVMSKMAADVVHGGNMLRKVVDYFCHLAVKPDFYPYMIKDTEFEKTDYASKIKWLAKDNEDIYDPDYNDMLRVAFMYSFDRARLSDLVSLLSGRDFETREFREEIVEDSYRKLDEGIREFIREYNFEQFVLAIKGAGYKSSKMLGSQMTLDFAYLLYLKLSKDSSIPNDQVKHYVQKWFVLTTLTGRYVGSPESAMSRDIRLINEKGFVNYFEEVEASVLSDTFWSVTLPQNLETTSTNSPAFNAFLAAQINLNCNSLFMHGTMVSDLINISGDVHHIFPKAYLRSNGVDSKGRYNQVANYTYLDTQVNKAVSDDAPNVYFGKAIEQCESGNIAFGNISTREALNENLFENAIPLETVSMTVKDYDTFLVERRLLMARLIERYYKNL</sequence>
<dbReference type="eggNOG" id="COG1479">
    <property type="taxonomic scope" value="Bacteria"/>
</dbReference>
<dbReference type="eggNOG" id="COG3472">
    <property type="taxonomic scope" value="Bacteria"/>
</dbReference>
<dbReference type="STRING" id="633697.EubceDRAFT1_2817"/>
<feature type="domain" description="GmrSD restriction endonucleases N-terminal" evidence="1">
    <location>
        <begin position="20"/>
        <end position="221"/>
    </location>
</feature>
<keyword evidence="3" id="KW-1185">Reference proteome</keyword>
<evidence type="ECO:0000313" key="2">
    <source>
        <dbReference type="EMBL" id="EIM58516.1"/>
    </source>
</evidence>
<dbReference type="EMBL" id="CM001487">
    <property type="protein sequence ID" value="EIM58516.1"/>
    <property type="molecule type" value="Genomic_DNA"/>
</dbReference>
<name>I5AXJ3_EUBC6</name>
<dbReference type="PANTHER" id="PTHR37292:SF2">
    <property type="entry name" value="DUF262 DOMAIN-CONTAINING PROTEIN"/>
    <property type="match status" value="1"/>
</dbReference>
<proteinExistence type="predicted"/>
<dbReference type="InterPro" id="IPR004919">
    <property type="entry name" value="GmrSD_N"/>
</dbReference>